<dbReference type="WBParaSite" id="BTMF_0000578801-mRNA-1">
    <property type="protein sequence ID" value="BTMF_0000578801-mRNA-1"/>
    <property type="gene ID" value="BTMF_0000578801"/>
</dbReference>
<dbReference type="EMBL" id="UZAG01005250">
    <property type="protein sequence ID" value="VDO17619.1"/>
    <property type="molecule type" value="Genomic_DNA"/>
</dbReference>
<reference evidence="3" key="1">
    <citation type="submission" date="2017-02" db="UniProtKB">
        <authorList>
            <consortium name="WormBaseParasite"/>
        </authorList>
    </citation>
    <scope>IDENTIFICATION</scope>
</reference>
<keyword evidence="2" id="KW-1185">Reference proteome</keyword>
<gene>
    <name evidence="1" type="ORF">BTMF_LOCUS5053</name>
</gene>
<accession>A0A0R3QHC3</accession>
<dbReference type="Proteomes" id="UP000280834">
    <property type="component" value="Unassembled WGS sequence"/>
</dbReference>
<organism evidence="3">
    <name type="scientific">Brugia timori</name>
    <dbReference type="NCBI Taxonomy" id="42155"/>
    <lineage>
        <taxon>Eukaryota</taxon>
        <taxon>Metazoa</taxon>
        <taxon>Ecdysozoa</taxon>
        <taxon>Nematoda</taxon>
        <taxon>Chromadorea</taxon>
        <taxon>Rhabditida</taxon>
        <taxon>Spirurina</taxon>
        <taxon>Spiruromorpha</taxon>
        <taxon>Filarioidea</taxon>
        <taxon>Onchocercidae</taxon>
        <taxon>Brugia</taxon>
    </lineage>
</organism>
<dbReference type="InterPro" id="IPR010985">
    <property type="entry name" value="Ribbon_hlx_hlx"/>
</dbReference>
<name>A0A0R3QHC3_9BILA</name>
<sequence length="73" mass="8759">MIFQLEYILSQLVKTAKEQKMQKITVSFPDEKIKEIMRIARERGESKSTILRMAMELYLRREKREKGDDLLIL</sequence>
<dbReference type="AlphaFoldDB" id="A0A0R3QHC3"/>
<evidence type="ECO:0000313" key="3">
    <source>
        <dbReference type="WBParaSite" id="BTMF_0000578801-mRNA-1"/>
    </source>
</evidence>
<reference evidence="1 2" key="2">
    <citation type="submission" date="2018-11" db="EMBL/GenBank/DDBJ databases">
        <authorList>
            <consortium name="Pathogen Informatics"/>
        </authorList>
    </citation>
    <scope>NUCLEOTIDE SEQUENCE [LARGE SCALE GENOMIC DNA]</scope>
</reference>
<evidence type="ECO:0000313" key="1">
    <source>
        <dbReference type="EMBL" id="VDO17619.1"/>
    </source>
</evidence>
<protein>
    <submittedName>
        <fullName evidence="3">RHH_1 domain-containing protein</fullName>
    </submittedName>
</protein>
<dbReference type="SUPFAM" id="SSF47598">
    <property type="entry name" value="Ribbon-helix-helix"/>
    <property type="match status" value="1"/>
</dbReference>
<dbReference type="GO" id="GO:0006355">
    <property type="term" value="P:regulation of DNA-templated transcription"/>
    <property type="evidence" value="ECO:0007669"/>
    <property type="project" value="InterPro"/>
</dbReference>
<dbReference type="InterPro" id="IPR013321">
    <property type="entry name" value="Arc_rbn_hlx_hlx"/>
</dbReference>
<dbReference type="Gene3D" id="1.10.1220.10">
    <property type="entry name" value="Met repressor-like"/>
    <property type="match status" value="1"/>
</dbReference>
<proteinExistence type="predicted"/>
<evidence type="ECO:0000313" key="2">
    <source>
        <dbReference type="Proteomes" id="UP000280834"/>
    </source>
</evidence>